<dbReference type="Gramene" id="LPERR04G24820.2">
    <property type="protein sequence ID" value="LPERR04G24820.2"/>
    <property type="gene ID" value="LPERR04G24820"/>
</dbReference>
<reference evidence="1 2" key="1">
    <citation type="submission" date="2012-08" db="EMBL/GenBank/DDBJ databases">
        <title>Oryza genome evolution.</title>
        <authorList>
            <person name="Wing R.A."/>
        </authorList>
    </citation>
    <scope>NUCLEOTIDE SEQUENCE</scope>
</reference>
<reference evidence="2" key="2">
    <citation type="submission" date="2013-12" db="EMBL/GenBank/DDBJ databases">
        <authorList>
            <person name="Yu Y."/>
            <person name="Lee S."/>
            <person name="de Baynast K."/>
            <person name="Wissotski M."/>
            <person name="Liu L."/>
            <person name="Talag J."/>
            <person name="Goicoechea J."/>
            <person name="Angelova A."/>
            <person name="Jetty R."/>
            <person name="Kudrna D."/>
            <person name="Golser W."/>
            <person name="Rivera L."/>
            <person name="Zhang J."/>
            <person name="Wing R."/>
        </authorList>
    </citation>
    <scope>NUCLEOTIDE SEQUENCE</scope>
</reference>
<protein>
    <submittedName>
        <fullName evidence="1">Uncharacterized protein</fullName>
    </submittedName>
</protein>
<evidence type="ECO:0000313" key="1">
    <source>
        <dbReference type="EnsemblPlants" id="LPERR04G24820.2"/>
    </source>
</evidence>
<sequence length="73" mass="8153">MQLRLITAAFTTKALFQVAPNTSLTSLTKKQTERKLREREVKEACSRQGGGGDASAWLFCPEQVEITLVQKEI</sequence>
<accession>A0A0D9WB26</accession>
<dbReference type="Proteomes" id="UP000032180">
    <property type="component" value="Chromosome 4"/>
</dbReference>
<proteinExistence type="predicted"/>
<name>A0A0D9WB26_9ORYZ</name>
<dbReference type="HOGENOM" id="CLU_2708401_0_0_1"/>
<reference evidence="1" key="3">
    <citation type="submission" date="2015-04" db="UniProtKB">
        <authorList>
            <consortium name="EnsemblPlants"/>
        </authorList>
    </citation>
    <scope>IDENTIFICATION</scope>
</reference>
<evidence type="ECO:0000313" key="2">
    <source>
        <dbReference type="Proteomes" id="UP000032180"/>
    </source>
</evidence>
<keyword evidence="2" id="KW-1185">Reference proteome</keyword>
<dbReference type="AlphaFoldDB" id="A0A0D9WB26"/>
<dbReference type="EnsemblPlants" id="LPERR04G24820.2">
    <property type="protein sequence ID" value="LPERR04G24820.2"/>
    <property type="gene ID" value="LPERR04G24820"/>
</dbReference>
<organism evidence="1 2">
    <name type="scientific">Leersia perrieri</name>
    <dbReference type="NCBI Taxonomy" id="77586"/>
    <lineage>
        <taxon>Eukaryota</taxon>
        <taxon>Viridiplantae</taxon>
        <taxon>Streptophyta</taxon>
        <taxon>Embryophyta</taxon>
        <taxon>Tracheophyta</taxon>
        <taxon>Spermatophyta</taxon>
        <taxon>Magnoliopsida</taxon>
        <taxon>Liliopsida</taxon>
        <taxon>Poales</taxon>
        <taxon>Poaceae</taxon>
        <taxon>BOP clade</taxon>
        <taxon>Oryzoideae</taxon>
        <taxon>Oryzeae</taxon>
        <taxon>Oryzinae</taxon>
        <taxon>Leersia</taxon>
    </lineage>
</organism>